<feature type="compositionally biased region" description="Basic and acidic residues" evidence="1">
    <location>
        <begin position="1"/>
        <end position="15"/>
    </location>
</feature>
<evidence type="ECO:0000313" key="2">
    <source>
        <dbReference type="EMBL" id="CAF1252699.1"/>
    </source>
</evidence>
<sequence length="157" mass="18432">MTKKMKVDKLQHQDQCDQSATQTLHQPKKLFVNYPYPILNELNRAYTEQQERTHHSHDLASLRWYKDCFHKAFSVLHGLSRDDSPSALLEKSLKQSHLNKRISKNIVNDLQKKTKPTRVRRILASSMTPPPKDEKDQNQRCVRVLKSVDFDQQPNDN</sequence>
<keyword evidence="3" id="KW-1185">Reference proteome</keyword>
<protein>
    <submittedName>
        <fullName evidence="2">Uncharacterized protein</fullName>
    </submittedName>
</protein>
<feature type="region of interest" description="Disordered" evidence="1">
    <location>
        <begin position="1"/>
        <end position="21"/>
    </location>
</feature>
<dbReference type="EMBL" id="CAJNOR010002137">
    <property type="protein sequence ID" value="CAF1252699.1"/>
    <property type="molecule type" value="Genomic_DNA"/>
</dbReference>
<proteinExistence type="predicted"/>
<accession>A0A815A727</accession>
<name>A0A815A727_ADIRI</name>
<dbReference type="Proteomes" id="UP000663828">
    <property type="component" value="Unassembled WGS sequence"/>
</dbReference>
<evidence type="ECO:0000256" key="1">
    <source>
        <dbReference type="SAM" id="MobiDB-lite"/>
    </source>
</evidence>
<feature type="region of interest" description="Disordered" evidence="1">
    <location>
        <begin position="122"/>
        <end position="141"/>
    </location>
</feature>
<reference evidence="2" key="1">
    <citation type="submission" date="2021-02" db="EMBL/GenBank/DDBJ databases">
        <authorList>
            <person name="Nowell W R."/>
        </authorList>
    </citation>
    <scope>NUCLEOTIDE SEQUENCE</scope>
</reference>
<organism evidence="2 3">
    <name type="scientific">Adineta ricciae</name>
    <name type="common">Rotifer</name>
    <dbReference type="NCBI Taxonomy" id="249248"/>
    <lineage>
        <taxon>Eukaryota</taxon>
        <taxon>Metazoa</taxon>
        <taxon>Spiralia</taxon>
        <taxon>Gnathifera</taxon>
        <taxon>Rotifera</taxon>
        <taxon>Eurotatoria</taxon>
        <taxon>Bdelloidea</taxon>
        <taxon>Adinetida</taxon>
        <taxon>Adinetidae</taxon>
        <taxon>Adineta</taxon>
    </lineage>
</organism>
<dbReference type="AlphaFoldDB" id="A0A815A727"/>
<comment type="caution">
    <text evidence="2">The sequence shown here is derived from an EMBL/GenBank/DDBJ whole genome shotgun (WGS) entry which is preliminary data.</text>
</comment>
<evidence type="ECO:0000313" key="3">
    <source>
        <dbReference type="Proteomes" id="UP000663828"/>
    </source>
</evidence>
<gene>
    <name evidence="2" type="ORF">XAT740_LOCUS26345</name>
</gene>